<name>A0A1Z5TBK7_HORWE</name>
<keyword evidence="1" id="KW-0732">Signal</keyword>
<feature type="chain" id="PRO_5012938869" evidence="1">
    <location>
        <begin position="20"/>
        <end position="263"/>
    </location>
</feature>
<accession>A0A1Z5TBK7</accession>
<feature type="signal peptide" evidence="1">
    <location>
        <begin position="1"/>
        <end position="19"/>
    </location>
</feature>
<reference evidence="2 3" key="1">
    <citation type="submission" date="2017-01" db="EMBL/GenBank/DDBJ databases">
        <title>The recent genome duplication of the halophilic yeast Hortaea werneckii: insights from long-read sequencing.</title>
        <authorList>
            <person name="Sinha S."/>
            <person name="Flibotte S."/>
            <person name="Neira M."/>
            <person name="Lenassi M."/>
            <person name="Gostincar C."/>
            <person name="Stajich J.E."/>
            <person name="Nislow C.E."/>
        </authorList>
    </citation>
    <scope>NUCLEOTIDE SEQUENCE [LARGE SCALE GENOMIC DNA]</scope>
    <source>
        <strain evidence="2 3">EXF-2000</strain>
    </source>
</reference>
<keyword evidence="3" id="KW-1185">Reference proteome</keyword>
<evidence type="ECO:0000313" key="3">
    <source>
        <dbReference type="Proteomes" id="UP000194280"/>
    </source>
</evidence>
<evidence type="ECO:0000313" key="2">
    <source>
        <dbReference type="EMBL" id="OTA33393.1"/>
    </source>
</evidence>
<dbReference type="InParanoid" id="A0A1Z5TBK7"/>
<evidence type="ECO:0000256" key="1">
    <source>
        <dbReference type="SAM" id="SignalP"/>
    </source>
</evidence>
<comment type="caution">
    <text evidence="2">The sequence shown here is derived from an EMBL/GenBank/DDBJ whole genome shotgun (WGS) entry which is preliminary data.</text>
</comment>
<dbReference type="AlphaFoldDB" id="A0A1Z5TBK7"/>
<dbReference type="EMBL" id="MUNK01000076">
    <property type="protein sequence ID" value="OTA33393.1"/>
    <property type="molecule type" value="Genomic_DNA"/>
</dbReference>
<proteinExistence type="predicted"/>
<protein>
    <submittedName>
        <fullName evidence="2">Uncharacterized protein</fullName>
    </submittedName>
</protein>
<dbReference type="Proteomes" id="UP000194280">
    <property type="component" value="Unassembled WGS sequence"/>
</dbReference>
<sequence>MPSFTAAVFASSLAASAYAAGHNQHANLHMKRGASGAWSEPAESATPSEQCGCTTYTTTWYGEPTLVDDWDYSKEKTSVAAAAAAMPTSSDDKDTTTTVLRTVSVAPLQSSSDATDTTTTVYTTVDMASLPSSSYAVDTTTVPTTVLTTETLMTTETVQATTYITGSPDNDSTTHMTTTKTIDSTVTVPYTKKLRVAILYLGRTVKLFVMGGFFKLHLDSPVFLFQLGTRVHFLQLDAFQLHLGTRELLYLGSAILFLGGYKL</sequence>
<organism evidence="2 3">
    <name type="scientific">Hortaea werneckii EXF-2000</name>
    <dbReference type="NCBI Taxonomy" id="1157616"/>
    <lineage>
        <taxon>Eukaryota</taxon>
        <taxon>Fungi</taxon>
        <taxon>Dikarya</taxon>
        <taxon>Ascomycota</taxon>
        <taxon>Pezizomycotina</taxon>
        <taxon>Dothideomycetes</taxon>
        <taxon>Dothideomycetidae</taxon>
        <taxon>Mycosphaerellales</taxon>
        <taxon>Teratosphaeriaceae</taxon>
        <taxon>Hortaea</taxon>
    </lineage>
</organism>
<gene>
    <name evidence="2" type="ORF">BTJ68_07383</name>
</gene>
<dbReference type="VEuPathDB" id="FungiDB:BTJ68_07383"/>